<feature type="transmembrane region" description="Helical" evidence="1">
    <location>
        <begin position="738"/>
        <end position="757"/>
    </location>
</feature>
<gene>
    <name evidence="2" type="ORF">GCM10022393_20940</name>
</gene>
<keyword evidence="1" id="KW-1133">Transmembrane helix</keyword>
<feature type="transmembrane region" description="Helical" evidence="1">
    <location>
        <begin position="119"/>
        <end position="140"/>
    </location>
</feature>
<proteinExistence type="predicted"/>
<keyword evidence="3" id="KW-1185">Reference proteome</keyword>
<sequence length="1208" mass="140043">MSSFNFTKWNKILGWVVFGIALCVYALTVEPTASFWDAGEYIATSSKLQVGHPPGAPLFQMIGAFASIFASDPTQIALVVNMTSAFASALTILFMFWSITILIRKLILQDEKLTEGKAIAVLGSAFVGSLAFTFTDSFWFNAVEAEVYAMATCILSVLFYLGLLWERDMHKPRGNRWLILIAFVAGLSFGIHFMGLLSIPAIGLLYYFKNYKKITFLNFIIANVVVVAILLFIFKLLLPSTLKLFGNAEVFFVNSLNLPFNSGTIIVGLAIAAAFYFGIRRTRRTGEARMHIATIQLLLALISIKIIIYDIIYGLLILNDFSIPYLFSMSILIVIATITFKFPLWNKEIKDSTLIINILFIALGLHFNWTLILLAIIVITISFIFDKYGFRIKFSQLNTLLLCVTFILIGFSCWIMLPIRANAGTVINENNPNNARELLAYYNLEQYPETHLFYGPQFTEIYAGLDKDDPYDDDKKKYEKDVEAGKYIVVNDWKNAKQNIDKNHRAILPRMWSTEHIANYMDFTGPIKFTIKPEFSDEPELLEAVTQFRREYAVGKLDNDDYNKFLKSFGDYIDVQKPSLASNLSYLFEYQMGYMYWRYFMWNFTGRQDDNQGQYTNLEGNWLSGIKFIDEMHLGSQDNLPSDVTKNKARNTYYFLPLLLGLIGFVFQMQRDKKNFWVLLVFFLFTGLALKIYLNERPFEPRERDYALVGSFYIFAIWIGFGVYALFDMLKTYLKPKILAPMITAICFLAVPMLLAAENWDDHDRSNRYTAQAMAKMYLQSCQEDAILFTIGDNDTFALWYAQEIEEYRTDVRTVNTSLFATDWYIDQMKKAAYNGKPIPSQLTHDFYRFGNNDAIYYKPVTNDTMLIKNWMRWIESSDNRTKGDLSNGKKVNTFPTKHIRIPVDKEAVLRNGIVPKEDADLIVPYIDIHLKGDLVFKNRLLMLDIIANNNWERPIYFTGGSFGDDDYLWMKDYLQLDGVTYKLVPIRTPIDKQNPYEMGRIDTDVMYKNVTSWDWGNSEDPNIYHDPETRKNSITYRSNLARLVNTLIEERKLVKAKEILDLGMEKMPIEYYEFYTLLEPYVSGYYQVGEKEKARNLWNKIAEKYQEQLTYFGSLSLKEQRDYASEIYSNAERYRSIVNLLLINGDREIIEEKADEFNRYLRLFTDLYSKDEEYDKNENNDTLENNLPEEILDNIKVQDSFDSVPKL</sequence>
<feature type="transmembrane region" description="Helical" evidence="1">
    <location>
        <begin position="652"/>
        <end position="670"/>
    </location>
</feature>
<dbReference type="InterPro" id="IPR021280">
    <property type="entry name" value="TMEM260-like"/>
</dbReference>
<comment type="caution">
    <text evidence="2">The sequence shown here is derived from an EMBL/GenBank/DDBJ whole genome shotgun (WGS) entry which is preliminary data.</text>
</comment>
<dbReference type="Pfam" id="PF11028">
    <property type="entry name" value="TMEM260-like"/>
    <property type="match status" value="1"/>
</dbReference>
<feature type="transmembrane region" description="Helical" evidence="1">
    <location>
        <begin position="215"/>
        <end position="238"/>
    </location>
</feature>
<dbReference type="PANTHER" id="PTHR16214">
    <property type="entry name" value="TRANSMEMBRANE PROTEIN 260"/>
    <property type="match status" value="1"/>
</dbReference>
<feature type="transmembrane region" description="Helical" evidence="1">
    <location>
        <begin position="177"/>
        <end position="208"/>
    </location>
</feature>
<evidence type="ECO:0000313" key="3">
    <source>
        <dbReference type="Proteomes" id="UP001500459"/>
    </source>
</evidence>
<dbReference type="PANTHER" id="PTHR16214:SF3">
    <property type="entry name" value="TRANSMEMBRANE PROTEIN 260"/>
    <property type="match status" value="1"/>
</dbReference>
<feature type="transmembrane region" description="Helical" evidence="1">
    <location>
        <begin position="76"/>
        <end position="99"/>
    </location>
</feature>
<feature type="transmembrane region" description="Helical" evidence="1">
    <location>
        <begin position="397"/>
        <end position="417"/>
    </location>
</feature>
<feature type="transmembrane region" description="Helical" evidence="1">
    <location>
        <begin position="291"/>
        <end position="316"/>
    </location>
</feature>
<feature type="transmembrane region" description="Helical" evidence="1">
    <location>
        <begin position="322"/>
        <end position="342"/>
    </location>
</feature>
<feature type="transmembrane region" description="Helical" evidence="1">
    <location>
        <begin position="676"/>
        <end position="694"/>
    </location>
</feature>
<dbReference type="Proteomes" id="UP001500459">
    <property type="component" value="Unassembled WGS sequence"/>
</dbReference>
<evidence type="ECO:0008006" key="4">
    <source>
        <dbReference type="Google" id="ProtNLM"/>
    </source>
</evidence>
<dbReference type="InterPro" id="IPR052724">
    <property type="entry name" value="GT117_domain-containing"/>
</dbReference>
<reference evidence="3" key="1">
    <citation type="journal article" date="2019" name="Int. J. Syst. Evol. Microbiol.">
        <title>The Global Catalogue of Microorganisms (GCM) 10K type strain sequencing project: providing services to taxonomists for standard genome sequencing and annotation.</title>
        <authorList>
            <consortium name="The Broad Institute Genomics Platform"/>
            <consortium name="The Broad Institute Genome Sequencing Center for Infectious Disease"/>
            <person name="Wu L."/>
            <person name="Ma J."/>
        </authorList>
    </citation>
    <scope>NUCLEOTIDE SEQUENCE [LARGE SCALE GENOMIC DNA]</scope>
    <source>
        <strain evidence="3">JCM 17106</strain>
    </source>
</reference>
<dbReference type="EMBL" id="BAABCW010000007">
    <property type="protein sequence ID" value="GAA3508905.1"/>
    <property type="molecule type" value="Genomic_DNA"/>
</dbReference>
<feature type="transmembrane region" description="Helical" evidence="1">
    <location>
        <begin position="50"/>
        <end position="69"/>
    </location>
</feature>
<name>A0ABP6ULW9_9FLAO</name>
<evidence type="ECO:0000256" key="1">
    <source>
        <dbReference type="SAM" id="Phobius"/>
    </source>
</evidence>
<dbReference type="RefSeq" id="WP_344927173.1">
    <property type="nucleotide sequence ID" value="NZ_BAABCW010000007.1"/>
</dbReference>
<evidence type="ECO:0000313" key="2">
    <source>
        <dbReference type="EMBL" id="GAA3508905.1"/>
    </source>
</evidence>
<organism evidence="2 3">
    <name type="scientific">Aquimarina addita</name>
    <dbReference type="NCBI Taxonomy" id="870485"/>
    <lineage>
        <taxon>Bacteria</taxon>
        <taxon>Pseudomonadati</taxon>
        <taxon>Bacteroidota</taxon>
        <taxon>Flavobacteriia</taxon>
        <taxon>Flavobacteriales</taxon>
        <taxon>Flavobacteriaceae</taxon>
        <taxon>Aquimarina</taxon>
    </lineage>
</organism>
<feature type="transmembrane region" description="Helical" evidence="1">
    <location>
        <begin position="258"/>
        <end position="279"/>
    </location>
</feature>
<feature type="transmembrane region" description="Helical" evidence="1">
    <location>
        <begin position="354"/>
        <end position="385"/>
    </location>
</feature>
<keyword evidence="1" id="KW-0472">Membrane</keyword>
<feature type="transmembrane region" description="Helical" evidence="1">
    <location>
        <begin position="706"/>
        <end position="726"/>
    </location>
</feature>
<accession>A0ABP6ULW9</accession>
<feature type="transmembrane region" description="Helical" evidence="1">
    <location>
        <begin position="147"/>
        <end position="165"/>
    </location>
</feature>
<protein>
    <recommendedName>
        <fullName evidence="4">DUF2723 domain-containing protein</fullName>
    </recommendedName>
</protein>
<keyword evidence="1" id="KW-0812">Transmembrane</keyword>